<evidence type="ECO:0008006" key="4">
    <source>
        <dbReference type="Google" id="ProtNLM"/>
    </source>
</evidence>
<name>A0ABQ5FQY6_9ASTR</name>
<organism evidence="2 3">
    <name type="scientific">Tanacetum coccineum</name>
    <dbReference type="NCBI Taxonomy" id="301880"/>
    <lineage>
        <taxon>Eukaryota</taxon>
        <taxon>Viridiplantae</taxon>
        <taxon>Streptophyta</taxon>
        <taxon>Embryophyta</taxon>
        <taxon>Tracheophyta</taxon>
        <taxon>Spermatophyta</taxon>
        <taxon>Magnoliopsida</taxon>
        <taxon>eudicotyledons</taxon>
        <taxon>Gunneridae</taxon>
        <taxon>Pentapetalae</taxon>
        <taxon>asterids</taxon>
        <taxon>campanulids</taxon>
        <taxon>Asterales</taxon>
        <taxon>Asteraceae</taxon>
        <taxon>Asteroideae</taxon>
        <taxon>Anthemideae</taxon>
        <taxon>Anthemidinae</taxon>
        <taxon>Tanacetum</taxon>
    </lineage>
</organism>
<accession>A0ABQ5FQY6</accession>
<proteinExistence type="predicted"/>
<protein>
    <recommendedName>
        <fullName evidence="4">Glycine-rich protein</fullName>
    </recommendedName>
</protein>
<keyword evidence="3" id="KW-1185">Reference proteome</keyword>
<evidence type="ECO:0000256" key="1">
    <source>
        <dbReference type="SAM" id="MobiDB-lite"/>
    </source>
</evidence>
<comment type="caution">
    <text evidence="2">The sequence shown here is derived from an EMBL/GenBank/DDBJ whole genome shotgun (WGS) entry which is preliminary data.</text>
</comment>
<dbReference type="Proteomes" id="UP001151760">
    <property type="component" value="Unassembled WGS sequence"/>
</dbReference>
<feature type="compositionally biased region" description="Gly residues" evidence="1">
    <location>
        <begin position="81"/>
        <end position="97"/>
    </location>
</feature>
<reference evidence="2" key="2">
    <citation type="submission" date="2022-01" db="EMBL/GenBank/DDBJ databases">
        <authorList>
            <person name="Yamashiro T."/>
            <person name="Shiraishi A."/>
            <person name="Satake H."/>
            <person name="Nakayama K."/>
        </authorList>
    </citation>
    <scope>NUCLEOTIDE SEQUENCE</scope>
</reference>
<dbReference type="EMBL" id="BQNB010017621">
    <property type="protein sequence ID" value="GJT65303.1"/>
    <property type="molecule type" value="Genomic_DNA"/>
</dbReference>
<evidence type="ECO:0000313" key="3">
    <source>
        <dbReference type="Proteomes" id="UP001151760"/>
    </source>
</evidence>
<sequence length="127" mass="13989">MVVVLNPNEGGGVWSSWSSSRGWCHGDDDDGEDGVGGHSGWRWWFRWRRWRVEESDSGDRVNREMGNLFAFGRKSPPEKFSGGGATVVAGSGGGGGWPDSLREKRERVVVSGKTEKLSGISFYIKLL</sequence>
<feature type="region of interest" description="Disordered" evidence="1">
    <location>
        <begin position="76"/>
        <end position="100"/>
    </location>
</feature>
<gene>
    <name evidence="2" type="ORF">Tco_1016783</name>
</gene>
<evidence type="ECO:0000313" key="2">
    <source>
        <dbReference type="EMBL" id="GJT65303.1"/>
    </source>
</evidence>
<reference evidence="2" key="1">
    <citation type="journal article" date="2022" name="Int. J. Mol. Sci.">
        <title>Draft Genome of Tanacetum Coccineum: Genomic Comparison of Closely Related Tanacetum-Family Plants.</title>
        <authorList>
            <person name="Yamashiro T."/>
            <person name="Shiraishi A."/>
            <person name="Nakayama K."/>
            <person name="Satake H."/>
        </authorList>
    </citation>
    <scope>NUCLEOTIDE SEQUENCE</scope>
</reference>